<name>A0A150TDE2_SORCE</name>
<dbReference type="Proteomes" id="UP000075515">
    <property type="component" value="Unassembled WGS sequence"/>
</dbReference>
<gene>
    <name evidence="1" type="ORF">BE18_03850</name>
</gene>
<proteinExistence type="predicted"/>
<protein>
    <recommendedName>
        <fullName evidence="3">DUF4288 domain-containing protein</fullName>
    </recommendedName>
</protein>
<evidence type="ECO:0008006" key="3">
    <source>
        <dbReference type="Google" id="ProtNLM"/>
    </source>
</evidence>
<dbReference type="AlphaFoldDB" id="A0A150TDE2"/>
<dbReference type="InterPro" id="IPR025630">
    <property type="entry name" value="DUF4288"/>
</dbReference>
<accession>A0A150TDE2</accession>
<sequence length="120" mass="13738">METRLIMESNANGELYVAIILYESWSSDPSFKSMFEECFVLIRADSDEQALARAEQLSKDKETCYDNVAGQDVRWKLKRIVDVSRVLSDTMDDGAELYARHFANYDAYYAFEPLLGGTLD</sequence>
<dbReference type="EMBL" id="JEMC01000649">
    <property type="protein sequence ID" value="KYG02480.1"/>
    <property type="molecule type" value="Genomic_DNA"/>
</dbReference>
<evidence type="ECO:0000313" key="1">
    <source>
        <dbReference type="EMBL" id="KYG02480.1"/>
    </source>
</evidence>
<dbReference type="Pfam" id="PF14119">
    <property type="entry name" value="DUF4288"/>
    <property type="match status" value="1"/>
</dbReference>
<comment type="caution">
    <text evidence="1">The sequence shown here is derived from an EMBL/GenBank/DDBJ whole genome shotgun (WGS) entry which is preliminary data.</text>
</comment>
<evidence type="ECO:0000313" key="2">
    <source>
        <dbReference type="Proteomes" id="UP000075515"/>
    </source>
</evidence>
<organism evidence="1 2">
    <name type="scientific">Sorangium cellulosum</name>
    <name type="common">Polyangium cellulosum</name>
    <dbReference type="NCBI Taxonomy" id="56"/>
    <lineage>
        <taxon>Bacteria</taxon>
        <taxon>Pseudomonadati</taxon>
        <taxon>Myxococcota</taxon>
        <taxon>Polyangia</taxon>
        <taxon>Polyangiales</taxon>
        <taxon>Polyangiaceae</taxon>
        <taxon>Sorangium</taxon>
    </lineage>
</organism>
<reference evidence="1 2" key="1">
    <citation type="submission" date="2014-02" db="EMBL/GenBank/DDBJ databases">
        <title>The small core and large imbalanced accessory genome model reveals a collaborative survival strategy of Sorangium cellulosum strains in nature.</title>
        <authorList>
            <person name="Han K."/>
            <person name="Peng R."/>
            <person name="Blom J."/>
            <person name="Li Y.-Z."/>
        </authorList>
    </citation>
    <scope>NUCLEOTIDE SEQUENCE [LARGE SCALE GENOMIC DNA]</scope>
    <source>
        <strain evidence="1 2">So0149</strain>
    </source>
</reference>